<gene>
    <name evidence="2" type="ORF">O0554_22245</name>
</gene>
<sequence length="47" mass="5188">MKKFLLHFTTFAFLLTVLAPSTSTIVAAAEVKDSSRGIIVYVSDPDW</sequence>
<dbReference type="EMBL" id="JAPTNE010000039">
    <property type="protein sequence ID" value="MCZ0809585.1"/>
    <property type="molecule type" value="Genomic_DNA"/>
</dbReference>
<feature type="signal peptide" evidence="1">
    <location>
        <begin position="1"/>
        <end position="28"/>
    </location>
</feature>
<dbReference type="AlphaFoldDB" id="A0AAP3DLZ4"/>
<reference evidence="2" key="1">
    <citation type="submission" date="2022-09" db="EMBL/GenBank/DDBJ databases">
        <title>Genome analysis and characterization of larvicidal activity of Brevibacillus strains.</title>
        <authorList>
            <person name="Patrusheva E.V."/>
            <person name="Izotova A.O."/>
            <person name="Toshchakov S.V."/>
            <person name="Sineoky S.P."/>
        </authorList>
    </citation>
    <scope>NUCLEOTIDE SEQUENCE</scope>
    <source>
        <strain evidence="2">VKPM_B-13247</strain>
    </source>
</reference>
<protein>
    <submittedName>
        <fullName evidence="2">Uncharacterized protein</fullName>
    </submittedName>
</protein>
<evidence type="ECO:0000256" key="1">
    <source>
        <dbReference type="SAM" id="SignalP"/>
    </source>
</evidence>
<evidence type="ECO:0000313" key="3">
    <source>
        <dbReference type="Proteomes" id="UP001077662"/>
    </source>
</evidence>
<name>A0AAP3DLZ4_BRELA</name>
<evidence type="ECO:0000313" key="2">
    <source>
        <dbReference type="EMBL" id="MCZ0809585.1"/>
    </source>
</evidence>
<accession>A0AAP3DLZ4</accession>
<comment type="caution">
    <text evidence="2">The sequence shown here is derived from an EMBL/GenBank/DDBJ whole genome shotgun (WGS) entry which is preliminary data.</text>
</comment>
<organism evidence="2 3">
    <name type="scientific">Brevibacillus laterosporus</name>
    <name type="common">Bacillus laterosporus</name>
    <dbReference type="NCBI Taxonomy" id="1465"/>
    <lineage>
        <taxon>Bacteria</taxon>
        <taxon>Bacillati</taxon>
        <taxon>Bacillota</taxon>
        <taxon>Bacilli</taxon>
        <taxon>Bacillales</taxon>
        <taxon>Paenibacillaceae</taxon>
        <taxon>Brevibacillus</taxon>
    </lineage>
</organism>
<dbReference type="Proteomes" id="UP001077662">
    <property type="component" value="Unassembled WGS sequence"/>
</dbReference>
<proteinExistence type="predicted"/>
<keyword evidence="1" id="KW-0732">Signal</keyword>
<dbReference type="RefSeq" id="WP_258434594.1">
    <property type="nucleotide sequence ID" value="NZ_JANSGW010000039.1"/>
</dbReference>
<feature type="chain" id="PRO_5042952069" evidence="1">
    <location>
        <begin position="29"/>
        <end position="47"/>
    </location>
</feature>